<name>G7Q9D5_9BACT</name>
<dbReference type="EC" id="4.3.2.3" evidence="4"/>
<keyword evidence="5" id="KW-1185">Reference proteome</keyword>
<dbReference type="InterPro" id="IPR011234">
    <property type="entry name" value="Fumarylacetoacetase-like_C"/>
</dbReference>
<dbReference type="GO" id="GO:0050385">
    <property type="term" value="F:ureidoglycolate lyase activity"/>
    <property type="evidence" value="ECO:0007669"/>
    <property type="project" value="UniProtKB-EC"/>
</dbReference>
<evidence type="ECO:0000313" key="4">
    <source>
        <dbReference type="EMBL" id="EHJ48178.1"/>
    </source>
</evidence>
<keyword evidence="4" id="KW-0456">Lyase</keyword>
<evidence type="ECO:0000256" key="1">
    <source>
        <dbReference type="ARBA" id="ARBA00010211"/>
    </source>
</evidence>
<dbReference type="STRING" id="694327.DFW101_2172"/>
<dbReference type="GO" id="GO:0046872">
    <property type="term" value="F:metal ion binding"/>
    <property type="evidence" value="ECO:0007669"/>
    <property type="project" value="UniProtKB-KW"/>
</dbReference>
<dbReference type="Proteomes" id="UP000004662">
    <property type="component" value="Chromosome"/>
</dbReference>
<evidence type="ECO:0000313" key="5">
    <source>
        <dbReference type="Proteomes" id="UP000004662"/>
    </source>
</evidence>
<dbReference type="OrthoDB" id="5197601at2"/>
<dbReference type="RefSeq" id="WP_009181558.1">
    <property type="nucleotide sequence ID" value="NZ_CM001368.1"/>
</dbReference>
<dbReference type="InterPro" id="IPR036663">
    <property type="entry name" value="Fumarylacetoacetase_C_sf"/>
</dbReference>
<dbReference type="AlphaFoldDB" id="G7Q9D5"/>
<keyword evidence="2" id="KW-0479">Metal-binding</keyword>
<dbReference type="HOGENOM" id="CLU_028458_3_0_7"/>
<dbReference type="PANTHER" id="PTHR42796:SF4">
    <property type="entry name" value="FUMARYLACETOACETATE HYDROLASE DOMAIN-CONTAINING PROTEIN 2A"/>
    <property type="match status" value="1"/>
</dbReference>
<sequence>MRLVTFSHTLGPRLGLRLGEVLIDLAEAAPGLPRAMKSLLALGDAGLEAVRQAAATPPASAQLRFSSVRLLPPVPDPGKILCVGLNYVDHAIEIDPKRLPEHPVFFGRLASTLIGHDAPLLRPRVSRQLDYEGEMAAVIGLGGRHIPPEAALAHVAGYALFNEGSVRDYQFRSSQWFLGKNFDGTGAFGPELCTTDELPPGAKGLRLTTSVNGEIVQETCTSDMLFDVARLVATLSEAMTLAPGDVLVTGTPSGVGFARTPPYFLKPGDVCEIELEGYGVLRNPVADEG</sequence>
<dbReference type="InterPro" id="IPR051121">
    <property type="entry name" value="FAH"/>
</dbReference>
<evidence type="ECO:0000259" key="3">
    <source>
        <dbReference type="Pfam" id="PF01557"/>
    </source>
</evidence>
<gene>
    <name evidence="4" type="ORF">DFW101_2172</name>
</gene>
<proteinExistence type="inferred from homology"/>
<dbReference type="Pfam" id="PF01557">
    <property type="entry name" value="FAA_hydrolase"/>
    <property type="match status" value="1"/>
</dbReference>
<dbReference type="eggNOG" id="COG0179">
    <property type="taxonomic scope" value="Bacteria"/>
</dbReference>
<comment type="similarity">
    <text evidence="1">Belongs to the FAH family.</text>
</comment>
<dbReference type="SUPFAM" id="SSF56529">
    <property type="entry name" value="FAH"/>
    <property type="match status" value="1"/>
</dbReference>
<organism evidence="4 5">
    <name type="scientific">Solidesulfovibrio carbinoliphilus subsp. oakridgensis</name>
    <dbReference type="NCBI Taxonomy" id="694327"/>
    <lineage>
        <taxon>Bacteria</taxon>
        <taxon>Pseudomonadati</taxon>
        <taxon>Thermodesulfobacteriota</taxon>
        <taxon>Desulfovibrionia</taxon>
        <taxon>Desulfovibrionales</taxon>
        <taxon>Desulfovibrionaceae</taxon>
        <taxon>Solidesulfovibrio</taxon>
    </lineage>
</organism>
<dbReference type="GO" id="GO:0044281">
    <property type="term" value="P:small molecule metabolic process"/>
    <property type="evidence" value="ECO:0007669"/>
    <property type="project" value="UniProtKB-ARBA"/>
</dbReference>
<accession>G7Q9D5</accession>
<protein>
    <submittedName>
        <fullName evidence="4">Ureidoglycolate lyase</fullName>
        <ecNumber evidence="4">4.3.2.3</ecNumber>
    </submittedName>
</protein>
<dbReference type="EMBL" id="CM001368">
    <property type="protein sequence ID" value="EHJ48178.1"/>
    <property type="molecule type" value="Genomic_DNA"/>
</dbReference>
<reference evidence="5" key="1">
    <citation type="journal article" date="2015" name="Genome Announc.">
        <title>High-Quality Draft Genome Sequence of Desulfovibrio carbinoliphilus FW-101-2B, an Organic Acid-Oxidizing Sulfate-Reducing Bacterium Isolated from Uranium(VI)-Contaminated Groundwater.</title>
        <authorList>
            <person name="Ramsay B.D."/>
            <person name="Hwang C."/>
            <person name="Woo H.L."/>
            <person name="Carroll S.L."/>
            <person name="Lucas S."/>
            <person name="Han J."/>
            <person name="Lapidus A.L."/>
            <person name="Cheng J.F."/>
            <person name="Goodwin L.A."/>
            <person name="Pitluck S."/>
            <person name="Peters L."/>
            <person name="Chertkov O."/>
            <person name="Held B."/>
            <person name="Detter J.C."/>
            <person name="Han C.S."/>
            <person name="Tapia R."/>
            <person name="Land M.L."/>
            <person name="Hauser L.J."/>
            <person name="Kyrpides N.C."/>
            <person name="Ivanova N.N."/>
            <person name="Mikhailova N."/>
            <person name="Pagani I."/>
            <person name="Woyke T."/>
            <person name="Arkin A.P."/>
            <person name="Dehal P."/>
            <person name="Chivian D."/>
            <person name="Criddle C.S."/>
            <person name="Wu W."/>
            <person name="Chakraborty R."/>
            <person name="Hazen T.C."/>
            <person name="Fields M.W."/>
        </authorList>
    </citation>
    <scope>NUCLEOTIDE SEQUENCE [LARGE SCALE GENOMIC DNA]</scope>
    <source>
        <strain evidence="5">FW-101-2B</strain>
    </source>
</reference>
<dbReference type="Gene3D" id="3.90.850.10">
    <property type="entry name" value="Fumarylacetoacetase-like, C-terminal domain"/>
    <property type="match status" value="1"/>
</dbReference>
<dbReference type="PANTHER" id="PTHR42796">
    <property type="entry name" value="FUMARYLACETOACETATE HYDROLASE DOMAIN-CONTAINING PROTEIN 2A-RELATED"/>
    <property type="match status" value="1"/>
</dbReference>
<feature type="domain" description="Fumarylacetoacetase-like C-terminal" evidence="3">
    <location>
        <begin position="79"/>
        <end position="285"/>
    </location>
</feature>
<evidence type="ECO:0000256" key="2">
    <source>
        <dbReference type="ARBA" id="ARBA00022723"/>
    </source>
</evidence>